<evidence type="ECO:0000256" key="2">
    <source>
        <dbReference type="ARBA" id="ARBA00022448"/>
    </source>
</evidence>
<evidence type="ECO:0000256" key="10">
    <source>
        <dbReference type="ARBA" id="ARBA00038341"/>
    </source>
</evidence>
<dbReference type="FunFam" id="1.20.1530.20:FF:000003">
    <property type="entry name" value="Cation/H(+) antiporter 15"/>
    <property type="match status" value="1"/>
</dbReference>
<feature type="transmembrane region" description="Helical" evidence="11">
    <location>
        <begin position="164"/>
        <end position="186"/>
    </location>
</feature>
<keyword evidence="2" id="KW-0813">Transport</keyword>
<feature type="transmembrane region" description="Helical" evidence="11">
    <location>
        <begin position="344"/>
        <end position="373"/>
    </location>
</feature>
<feature type="transmembrane region" description="Helical" evidence="11">
    <location>
        <begin position="130"/>
        <end position="152"/>
    </location>
</feature>
<dbReference type="InterPro" id="IPR006153">
    <property type="entry name" value="Cation/H_exchanger_TM"/>
</dbReference>
<feature type="transmembrane region" description="Helical" evidence="11">
    <location>
        <begin position="318"/>
        <end position="337"/>
    </location>
</feature>
<dbReference type="InterPro" id="IPR057291">
    <property type="entry name" value="CHX17_2nd"/>
</dbReference>
<dbReference type="Gramene" id="C.cajan_04123.t">
    <property type="protein sequence ID" value="C.cajan_04123.t"/>
    <property type="gene ID" value="C.cajan_04123"/>
</dbReference>
<feature type="transmembrane region" description="Helical" evidence="11">
    <location>
        <begin position="69"/>
        <end position="91"/>
    </location>
</feature>
<dbReference type="GO" id="GO:0016020">
    <property type="term" value="C:membrane"/>
    <property type="evidence" value="ECO:0007669"/>
    <property type="project" value="UniProtKB-SubCell"/>
</dbReference>
<keyword evidence="5 11" id="KW-0812">Transmembrane</keyword>
<keyword evidence="4" id="KW-0633">Potassium transport</keyword>
<dbReference type="PANTHER" id="PTHR32468">
    <property type="entry name" value="CATION/H + ANTIPORTER"/>
    <property type="match status" value="1"/>
</dbReference>
<keyword evidence="6" id="KW-0630">Potassium</keyword>
<name>A0A151SSY7_CAJCA</name>
<evidence type="ECO:0000256" key="1">
    <source>
        <dbReference type="ARBA" id="ARBA00004141"/>
    </source>
</evidence>
<evidence type="ECO:0000259" key="13">
    <source>
        <dbReference type="Pfam" id="PF23256"/>
    </source>
</evidence>
<evidence type="ECO:0000259" key="14">
    <source>
        <dbReference type="Pfam" id="PF23259"/>
    </source>
</evidence>
<dbReference type="GO" id="GO:0015297">
    <property type="term" value="F:antiporter activity"/>
    <property type="evidence" value="ECO:0007669"/>
    <property type="project" value="UniProtKB-KW"/>
</dbReference>
<dbReference type="InterPro" id="IPR050794">
    <property type="entry name" value="CPA2_transporter"/>
</dbReference>
<dbReference type="GO" id="GO:0012505">
    <property type="term" value="C:endomembrane system"/>
    <property type="evidence" value="ECO:0007669"/>
    <property type="project" value="TreeGrafter"/>
</dbReference>
<accession>A0A151SSY7</accession>
<evidence type="ECO:0000256" key="11">
    <source>
        <dbReference type="SAM" id="Phobius"/>
    </source>
</evidence>
<dbReference type="EMBL" id="CM003613">
    <property type="protein sequence ID" value="KYP57937.1"/>
    <property type="molecule type" value="Genomic_DNA"/>
</dbReference>
<feature type="transmembrane region" description="Helical" evidence="11">
    <location>
        <begin position="379"/>
        <end position="398"/>
    </location>
</feature>
<evidence type="ECO:0000256" key="5">
    <source>
        <dbReference type="ARBA" id="ARBA00022692"/>
    </source>
</evidence>
<dbReference type="GO" id="GO:0006885">
    <property type="term" value="P:regulation of pH"/>
    <property type="evidence" value="ECO:0007669"/>
    <property type="project" value="TreeGrafter"/>
</dbReference>
<protein>
    <submittedName>
        <fullName evidence="15">K(+)/H(+) antiporter 13</fullName>
    </submittedName>
</protein>
<evidence type="ECO:0000259" key="12">
    <source>
        <dbReference type="Pfam" id="PF00999"/>
    </source>
</evidence>
<sequence>MGDKSNKTDEYIVCYAPTMITTNGVWQGDNPLDYSLPLFILQMTLVVVATRIFVFILKPFRQPRVIAEVLGGVMLGPSVLGQSEAFANAVFPLRSVMIIETMANIGLLYFLFLVGVEMDITVMRTMGRKAVASAIAGMVLPFIIGVAFSFLLTRESDSNINQGTFILFLGVALSVTAFPVLARILAELKLVNTELGKLALSAALINDVCAWILLALAIAMAETETTSLASLWVLLSSAAFVAFCAYVVRPTAMWIVKKTPEGESFSEFYISLILAGVMISGFITDALGTHSVFGAFVFGLSIPNGPLSFTLVEKLEDFVSGLLLPLFFAISGLKTNLGLIQGTYTWAVLLLVIFLACIGKIVGTILVALFYQMPMHEGAALGLLMNTKGLVEMVVLNVGKDQKVFDEESFAVMVVITVIMTGIIVPAISIIYKPSRNSVYYKRRTIEISKSDAEFRVLICVHTPRNVPTMINLLEASNPTKNSPICVYVLHLVELSGRTSAMLIVHNTTKSDLPALNRTEAQSDHIIKAFENYEQHASFISVQPLTAISPYSTMHEDICNLAADKRVSLIIVPFHKQQTVDGGMEATNMAYRAINQNVLANAPCSVGILVDRSLSGSNRLAANQISHHLAVLFFGGPDDREALCYGWRMVEHPGISLTIMRFIPDPNPDEPRVLTVQTDKDIQKNLDEKLLHEFRMTCGDDASVEYVEKMVNNGEDTVAAIRAMDDIHDLFIVGRGQGMISPLTAGITDWSECPEIGAIGDLLASSDFAATASVLVVQQYVGEGSHYDGLETPHGDDYMAGLQSTPPPPH</sequence>
<dbReference type="GO" id="GO:1902600">
    <property type="term" value="P:proton transmembrane transport"/>
    <property type="evidence" value="ECO:0007669"/>
    <property type="project" value="InterPro"/>
</dbReference>
<dbReference type="PANTHER" id="PTHR32468:SF176">
    <property type="entry name" value="CATION_H+ EXCHANGER 3"/>
    <property type="match status" value="1"/>
</dbReference>
<dbReference type="GO" id="GO:0006813">
    <property type="term" value="P:potassium ion transport"/>
    <property type="evidence" value="ECO:0007669"/>
    <property type="project" value="UniProtKB-KW"/>
</dbReference>
<keyword evidence="3" id="KW-0050">Antiport</keyword>
<feature type="domain" description="Cation/H+ exchanger transmembrane" evidence="12">
    <location>
        <begin position="52"/>
        <end position="424"/>
    </location>
</feature>
<keyword evidence="9 11" id="KW-0472">Membrane</keyword>
<evidence type="ECO:0000256" key="3">
    <source>
        <dbReference type="ARBA" id="ARBA00022449"/>
    </source>
</evidence>
<evidence type="ECO:0000256" key="6">
    <source>
        <dbReference type="ARBA" id="ARBA00022958"/>
    </source>
</evidence>
<dbReference type="Gene3D" id="3.40.50.12370">
    <property type="match status" value="1"/>
</dbReference>
<keyword evidence="16" id="KW-1185">Reference proteome</keyword>
<dbReference type="Pfam" id="PF00999">
    <property type="entry name" value="Na_H_Exchanger"/>
    <property type="match status" value="1"/>
</dbReference>
<evidence type="ECO:0000256" key="8">
    <source>
        <dbReference type="ARBA" id="ARBA00023065"/>
    </source>
</evidence>
<evidence type="ECO:0000256" key="7">
    <source>
        <dbReference type="ARBA" id="ARBA00022989"/>
    </source>
</evidence>
<dbReference type="Proteomes" id="UP000075243">
    <property type="component" value="Chromosome 11"/>
</dbReference>
<feature type="transmembrane region" description="Helical" evidence="11">
    <location>
        <begin position="410"/>
        <end position="432"/>
    </location>
</feature>
<dbReference type="Gene3D" id="1.20.1530.20">
    <property type="match status" value="1"/>
</dbReference>
<feature type="transmembrane region" description="Helical" evidence="11">
    <location>
        <begin position="36"/>
        <end position="57"/>
    </location>
</feature>
<reference evidence="15 16" key="1">
    <citation type="journal article" date="2012" name="Nat. Biotechnol.">
        <title>Draft genome sequence of pigeonpea (Cajanus cajan), an orphan legume crop of resource-poor farmers.</title>
        <authorList>
            <person name="Varshney R.K."/>
            <person name="Chen W."/>
            <person name="Li Y."/>
            <person name="Bharti A.K."/>
            <person name="Saxena R.K."/>
            <person name="Schlueter J.A."/>
            <person name="Donoghue M.T."/>
            <person name="Azam S."/>
            <person name="Fan G."/>
            <person name="Whaley A.M."/>
            <person name="Farmer A.D."/>
            <person name="Sheridan J."/>
            <person name="Iwata A."/>
            <person name="Tuteja R."/>
            <person name="Penmetsa R.V."/>
            <person name="Wu W."/>
            <person name="Upadhyaya H.D."/>
            <person name="Yang S.P."/>
            <person name="Shah T."/>
            <person name="Saxena K.B."/>
            <person name="Michael T."/>
            <person name="McCombie W.R."/>
            <person name="Yang B."/>
            <person name="Zhang G."/>
            <person name="Yang H."/>
            <person name="Wang J."/>
            <person name="Spillane C."/>
            <person name="Cook D.R."/>
            <person name="May G.D."/>
            <person name="Xu X."/>
            <person name="Jackson S.A."/>
        </authorList>
    </citation>
    <scope>NUCLEOTIDE SEQUENCE [LARGE SCALE GENOMIC DNA]</scope>
    <source>
        <strain evidence="16">cv. Asha</strain>
    </source>
</reference>
<feature type="transmembrane region" description="Helical" evidence="11">
    <location>
        <begin position="97"/>
        <end position="118"/>
    </location>
</feature>
<keyword evidence="8" id="KW-0406">Ion transport</keyword>
<dbReference type="Pfam" id="PF23256">
    <property type="entry name" value="CHX17_2nd"/>
    <property type="match status" value="1"/>
</dbReference>
<comment type="subcellular location">
    <subcellularLocation>
        <location evidence="1">Membrane</location>
        <topology evidence="1">Multi-pass membrane protein</topology>
    </subcellularLocation>
</comment>
<organism evidence="15 16">
    <name type="scientific">Cajanus cajan</name>
    <name type="common">Pigeon pea</name>
    <name type="synonym">Cajanus indicus</name>
    <dbReference type="NCBI Taxonomy" id="3821"/>
    <lineage>
        <taxon>Eukaryota</taxon>
        <taxon>Viridiplantae</taxon>
        <taxon>Streptophyta</taxon>
        <taxon>Embryophyta</taxon>
        <taxon>Tracheophyta</taxon>
        <taxon>Spermatophyta</taxon>
        <taxon>Magnoliopsida</taxon>
        <taxon>eudicotyledons</taxon>
        <taxon>Gunneridae</taxon>
        <taxon>Pentapetalae</taxon>
        <taxon>rosids</taxon>
        <taxon>fabids</taxon>
        <taxon>Fabales</taxon>
        <taxon>Fabaceae</taxon>
        <taxon>Papilionoideae</taxon>
        <taxon>50 kb inversion clade</taxon>
        <taxon>NPAAA clade</taxon>
        <taxon>indigoferoid/millettioid clade</taxon>
        <taxon>Phaseoleae</taxon>
        <taxon>Cajanus</taxon>
    </lineage>
</organism>
<dbReference type="AlphaFoldDB" id="A0A151SSY7"/>
<dbReference type="InterPro" id="IPR038770">
    <property type="entry name" value="Na+/solute_symporter_sf"/>
</dbReference>
<feature type="domain" description="Cation/H(+) antiporter central" evidence="13">
    <location>
        <begin position="486"/>
        <end position="622"/>
    </location>
</feature>
<keyword evidence="7 11" id="KW-1133">Transmembrane helix</keyword>
<feature type="domain" description="Cation/H(+) antiporter C-terminal" evidence="14">
    <location>
        <begin position="629"/>
        <end position="782"/>
    </location>
</feature>
<evidence type="ECO:0000313" key="15">
    <source>
        <dbReference type="EMBL" id="KYP57937.1"/>
    </source>
</evidence>
<evidence type="ECO:0000313" key="16">
    <source>
        <dbReference type="Proteomes" id="UP000075243"/>
    </source>
</evidence>
<dbReference type="Pfam" id="PF23259">
    <property type="entry name" value="CHX17_C"/>
    <property type="match status" value="1"/>
</dbReference>
<evidence type="ECO:0000256" key="4">
    <source>
        <dbReference type="ARBA" id="ARBA00022538"/>
    </source>
</evidence>
<dbReference type="OMA" id="QVKVERW"/>
<proteinExistence type="inferred from homology"/>
<feature type="transmembrane region" description="Helical" evidence="11">
    <location>
        <begin position="198"/>
        <end position="221"/>
    </location>
</feature>
<evidence type="ECO:0000256" key="9">
    <source>
        <dbReference type="ARBA" id="ARBA00023136"/>
    </source>
</evidence>
<feature type="transmembrane region" description="Helical" evidence="11">
    <location>
        <begin position="227"/>
        <end position="248"/>
    </location>
</feature>
<dbReference type="STRING" id="3821.A0A151SSY7"/>
<feature type="transmembrane region" description="Helical" evidence="11">
    <location>
        <begin position="268"/>
        <end position="298"/>
    </location>
</feature>
<dbReference type="InterPro" id="IPR057290">
    <property type="entry name" value="CHX17_C"/>
</dbReference>
<comment type="similarity">
    <text evidence="10">Belongs to the monovalent cation:proton antiporter 2 (CPA2) transporter (TC 2.A.37) family. CHX (TC 2.A.37.4) subfamily.</text>
</comment>
<gene>
    <name evidence="15" type="ORF">KK1_004223</name>
</gene>